<keyword evidence="1" id="KW-1133">Transmembrane helix</keyword>
<evidence type="ECO:0000313" key="3">
    <source>
        <dbReference type="Proteomes" id="UP000309668"/>
    </source>
</evidence>
<protein>
    <recommendedName>
        <fullName evidence="4">TIGR02588 family protein</fullName>
    </recommendedName>
</protein>
<dbReference type="RefSeq" id="WP_138618675.1">
    <property type="nucleotide sequence ID" value="NZ_VCAO01000005.1"/>
</dbReference>
<sequence>MTEQNKTSQPDNGDDVVTHPPTLVGWAARVFSLGLIASLVGAILYQIAAPDREVAFEVVTQISDAREVDNRFLTPIEITNTGSKTAGVVKLEVLVDGKAVEISIPMIGQQETVSYVIGSDTRVSHFQHKIISYEAP</sequence>
<accession>A0A5S3P2N3</accession>
<reference evidence="2 3" key="1">
    <citation type="submission" date="2019-05" db="EMBL/GenBank/DDBJ databases">
        <title>Erythrobacter marisflavi sp. nov., isolated from isolated from water of an estuary environment.</title>
        <authorList>
            <person name="Yoon J.-H."/>
        </authorList>
    </citation>
    <scope>NUCLEOTIDE SEQUENCE [LARGE SCALE GENOMIC DNA]</scope>
    <source>
        <strain evidence="2 3">KEM-5</strain>
    </source>
</reference>
<name>A0A5S3P2N3_9SPHN</name>
<evidence type="ECO:0008006" key="4">
    <source>
        <dbReference type="Google" id="ProtNLM"/>
    </source>
</evidence>
<gene>
    <name evidence="2" type="ORF">FEV51_10460</name>
</gene>
<dbReference type="EMBL" id="VCAO01000005">
    <property type="protein sequence ID" value="TMM47196.1"/>
    <property type="molecule type" value="Genomic_DNA"/>
</dbReference>
<feature type="transmembrane region" description="Helical" evidence="1">
    <location>
        <begin position="26"/>
        <end position="45"/>
    </location>
</feature>
<keyword evidence="1" id="KW-0812">Transmembrane</keyword>
<evidence type="ECO:0000313" key="2">
    <source>
        <dbReference type="EMBL" id="TMM47196.1"/>
    </source>
</evidence>
<keyword evidence="1" id="KW-0472">Membrane</keyword>
<comment type="caution">
    <text evidence="2">The sequence shown here is derived from an EMBL/GenBank/DDBJ whole genome shotgun (WGS) entry which is preliminary data.</text>
</comment>
<evidence type="ECO:0000256" key="1">
    <source>
        <dbReference type="SAM" id="Phobius"/>
    </source>
</evidence>
<dbReference type="OrthoDB" id="424854at2"/>
<keyword evidence="3" id="KW-1185">Reference proteome</keyword>
<organism evidence="2 3">
    <name type="scientific">Qipengyuania marisflavi</name>
    <dbReference type="NCBI Taxonomy" id="2486356"/>
    <lineage>
        <taxon>Bacteria</taxon>
        <taxon>Pseudomonadati</taxon>
        <taxon>Pseudomonadota</taxon>
        <taxon>Alphaproteobacteria</taxon>
        <taxon>Sphingomonadales</taxon>
        <taxon>Erythrobacteraceae</taxon>
        <taxon>Qipengyuania</taxon>
    </lineage>
</organism>
<dbReference type="Proteomes" id="UP000309668">
    <property type="component" value="Unassembled WGS sequence"/>
</dbReference>
<proteinExistence type="predicted"/>
<dbReference type="AlphaFoldDB" id="A0A5S3P2N3"/>